<dbReference type="InterPro" id="IPR009057">
    <property type="entry name" value="Homeodomain-like_sf"/>
</dbReference>
<organism evidence="1 2">
    <name type="scientific">Hansschlegelia zhihuaiae</name>
    <dbReference type="NCBI Taxonomy" id="405005"/>
    <lineage>
        <taxon>Bacteria</taxon>
        <taxon>Pseudomonadati</taxon>
        <taxon>Pseudomonadota</taxon>
        <taxon>Alphaproteobacteria</taxon>
        <taxon>Hyphomicrobiales</taxon>
        <taxon>Methylopilaceae</taxon>
        <taxon>Hansschlegelia</taxon>
    </lineage>
</organism>
<dbReference type="RefSeq" id="WP_128778820.1">
    <property type="nucleotide sequence ID" value="NZ_RYFI01000019.1"/>
</dbReference>
<dbReference type="EMBL" id="RYFI01000019">
    <property type="protein sequence ID" value="RXF69990.1"/>
    <property type="molecule type" value="Genomic_DNA"/>
</dbReference>
<sequence>MPKGFKISSPTHRRIVALRRAGRSRVHIAKELGVSYSMVVKTLIEAGLGSQNRLPDEPVLQEYLEAGMSQAEIARTYEVSPALVSKTLKRAREALEPAS</sequence>
<dbReference type="AlphaFoldDB" id="A0A4Q0M9U3"/>
<comment type="caution">
    <text evidence="1">The sequence shown here is derived from an EMBL/GenBank/DDBJ whole genome shotgun (WGS) entry which is preliminary data.</text>
</comment>
<evidence type="ECO:0000313" key="2">
    <source>
        <dbReference type="Proteomes" id="UP000289708"/>
    </source>
</evidence>
<name>A0A4Q0M9U3_9HYPH</name>
<gene>
    <name evidence="1" type="ORF">EK403_17855</name>
</gene>
<evidence type="ECO:0008006" key="3">
    <source>
        <dbReference type="Google" id="ProtNLM"/>
    </source>
</evidence>
<dbReference type="SUPFAM" id="SSF88659">
    <property type="entry name" value="Sigma3 and sigma4 domains of RNA polymerase sigma factors"/>
    <property type="match status" value="1"/>
</dbReference>
<dbReference type="Gene3D" id="1.10.10.60">
    <property type="entry name" value="Homeodomain-like"/>
    <property type="match status" value="1"/>
</dbReference>
<protein>
    <recommendedName>
        <fullName evidence="3">Helix-turn-helix domain-containing protein</fullName>
    </recommendedName>
</protein>
<dbReference type="InterPro" id="IPR013324">
    <property type="entry name" value="RNA_pol_sigma_r3/r4-like"/>
</dbReference>
<keyword evidence="2" id="KW-1185">Reference proteome</keyword>
<evidence type="ECO:0000313" key="1">
    <source>
        <dbReference type="EMBL" id="RXF69990.1"/>
    </source>
</evidence>
<dbReference type="SUPFAM" id="SSF46689">
    <property type="entry name" value="Homeodomain-like"/>
    <property type="match status" value="1"/>
</dbReference>
<proteinExistence type="predicted"/>
<dbReference type="Proteomes" id="UP000289708">
    <property type="component" value="Unassembled WGS sequence"/>
</dbReference>
<reference evidence="1 2" key="1">
    <citation type="submission" date="2018-12" db="EMBL/GenBank/DDBJ databases">
        <title>bacterium Hansschlegelia zhihuaiae S113.</title>
        <authorList>
            <person name="He J."/>
        </authorList>
    </citation>
    <scope>NUCLEOTIDE SEQUENCE [LARGE SCALE GENOMIC DNA]</scope>
    <source>
        <strain evidence="1 2">S 113</strain>
    </source>
</reference>
<accession>A0A4Q0M9U3</accession>